<feature type="compositionally biased region" description="Basic and acidic residues" evidence="1">
    <location>
        <begin position="1"/>
        <end position="14"/>
    </location>
</feature>
<keyword evidence="3" id="KW-1185">Reference proteome</keyword>
<feature type="compositionally biased region" description="Basic and acidic residues" evidence="1">
    <location>
        <begin position="22"/>
        <end position="42"/>
    </location>
</feature>
<dbReference type="Proteomes" id="UP000007755">
    <property type="component" value="Unassembled WGS sequence"/>
</dbReference>
<reference evidence="2" key="1">
    <citation type="submission" date="2011-02" db="EMBL/GenBank/DDBJ databases">
        <title>The genome of the leaf-cutting ant Acromyrmex echinatior suggests key adaptations to social evolution and fungus farming.</title>
        <authorList>
            <person name="Nygaard S."/>
            <person name="Zhang G."/>
        </authorList>
    </citation>
    <scope>NUCLEOTIDE SEQUENCE</scope>
</reference>
<dbReference type="AlphaFoldDB" id="F4WVS9"/>
<dbReference type="InParanoid" id="F4WVS9"/>
<evidence type="ECO:0000256" key="1">
    <source>
        <dbReference type="SAM" id="MobiDB-lite"/>
    </source>
</evidence>
<sequence>MEPYSRRVTQDERRHGKSMSRSGEEKKRESAEKHEESERREVAIYASGSSSSEGTTFYGKCTIFSKHMVKRSKIQAQDTSTNMQLLREEDITENAYGNPVCRCDIEIQYVNNIENHFTNIRIVNKYLQ</sequence>
<feature type="region of interest" description="Disordered" evidence="1">
    <location>
        <begin position="1"/>
        <end position="53"/>
    </location>
</feature>
<evidence type="ECO:0000313" key="3">
    <source>
        <dbReference type="Proteomes" id="UP000007755"/>
    </source>
</evidence>
<organism evidence="3">
    <name type="scientific">Acromyrmex echinatior</name>
    <name type="common">Panamanian leafcutter ant</name>
    <name type="synonym">Acromyrmex octospinosus echinatior</name>
    <dbReference type="NCBI Taxonomy" id="103372"/>
    <lineage>
        <taxon>Eukaryota</taxon>
        <taxon>Metazoa</taxon>
        <taxon>Ecdysozoa</taxon>
        <taxon>Arthropoda</taxon>
        <taxon>Hexapoda</taxon>
        <taxon>Insecta</taxon>
        <taxon>Pterygota</taxon>
        <taxon>Neoptera</taxon>
        <taxon>Endopterygota</taxon>
        <taxon>Hymenoptera</taxon>
        <taxon>Apocrita</taxon>
        <taxon>Aculeata</taxon>
        <taxon>Formicoidea</taxon>
        <taxon>Formicidae</taxon>
        <taxon>Myrmicinae</taxon>
        <taxon>Acromyrmex</taxon>
    </lineage>
</organism>
<name>F4WVS9_ACREC</name>
<evidence type="ECO:0000313" key="2">
    <source>
        <dbReference type="EMBL" id="EGI61699.1"/>
    </source>
</evidence>
<protein>
    <submittedName>
        <fullName evidence="2">Uncharacterized protein</fullName>
    </submittedName>
</protein>
<proteinExistence type="predicted"/>
<dbReference type="EMBL" id="GL888394">
    <property type="protein sequence ID" value="EGI61699.1"/>
    <property type="molecule type" value="Genomic_DNA"/>
</dbReference>
<accession>F4WVS9</accession>
<gene>
    <name evidence="2" type="ORF">G5I_10031</name>
</gene>